<comment type="caution">
    <text evidence="1">The sequence shown here is derived from an EMBL/GenBank/DDBJ whole genome shotgun (WGS) entry which is preliminary data.</text>
</comment>
<organism evidence="1">
    <name type="scientific">Hexamita inflata</name>
    <dbReference type="NCBI Taxonomy" id="28002"/>
    <lineage>
        <taxon>Eukaryota</taxon>
        <taxon>Metamonada</taxon>
        <taxon>Diplomonadida</taxon>
        <taxon>Hexamitidae</taxon>
        <taxon>Hexamitinae</taxon>
        <taxon>Hexamita</taxon>
    </lineage>
</organism>
<dbReference type="EMBL" id="CAXDID020000081">
    <property type="protein sequence ID" value="CAL6018548.1"/>
    <property type="molecule type" value="Genomic_DNA"/>
</dbReference>
<reference evidence="2 3" key="2">
    <citation type="submission" date="2024-07" db="EMBL/GenBank/DDBJ databases">
        <authorList>
            <person name="Akdeniz Z."/>
        </authorList>
    </citation>
    <scope>NUCLEOTIDE SEQUENCE [LARGE SCALE GENOMIC DNA]</scope>
</reference>
<proteinExistence type="predicted"/>
<sequence length="103" mass="11924">MGQVLFAPLDAATMDINTMKQRAYIHDTNIITEIEIVTYKYVLLLERLILAPTRHLRFARPITLSLKTEFLNMLIIAASIRYNIAWDFLPQTFPSFHLGTPLF</sequence>
<reference evidence="1" key="1">
    <citation type="submission" date="2023-06" db="EMBL/GenBank/DDBJ databases">
        <authorList>
            <person name="Kurt Z."/>
        </authorList>
    </citation>
    <scope>NUCLEOTIDE SEQUENCE</scope>
</reference>
<accession>A0AA86TT11</accession>
<dbReference type="AlphaFoldDB" id="A0AA86TT11"/>
<keyword evidence="3" id="KW-1185">Reference proteome</keyword>
<evidence type="ECO:0000313" key="1">
    <source>
        <dbReference type="EMBL" id="CAI9925677.1"/>
    </source>
</evidence>
<dbReference type="EMBL" id="CATOUU010000347">
    <property type="protein sequence ID" value="CAI9925677.1"/>
    <property type="molecule type" value="Genomic_DNA"/>
</dbReference>
<gene>
    <name evidence="1" type="ORF">HINF_LOCUS13322</name>
    <name evidence="2" type="ORF">HINF_LOCUS26518</name>
</gene>
<evidence type="ECO:0000313" key="2">
    <source>
        <dbReference type="EMBL" id="CAL6018548.1"/>
    </source>
</evidence>
<dbReference type="Proteomes" id="UP001642409">
    <property type="component" value="Unassembled WGS sequence"/>
</dbReference>
<name>A0AA86TT11_9EUKA</name>
<protein>
    <submittedName>
        <fullName evidence="2">Hypothetical_protein</fullName>
    </submittedName>
</protein>
<evidence type="ECO:0000313" key="3">
    <source>
        <dbReference type="Proteomes" id="UP001642409"/>
    </source>
</evidence>